<feature type="compositionally biased region" description="Basic and acidic residues" evidence="1">
    <location>
        <begin position="251"/>
        <end position="268"/>
    </location>
</feature>
<comment type="caution">
    <text evidence="2">The sequence shown here is derived from an EMBL/GenBank/DDBJ whole genome shotgun (WGS) entry which is preliminary data.</text>
</comment>
<organism evidence="2 3">
    <name type="scientific">Botrytis fragariae</name>
    <dbReference type="NCBI Taxonomy" id="1964551"/>
    <lineage>
        <taxon>Eukaryota</taxon>
        <taxon>Fungi</taxon>
        <taxon>Dikarya</taxon>
        <taxon>Ascomycota</taxon>
        <taxon>Pezizomycotina</taxon>
        <taxon>Leotiomycetes</taxon>
        <taxon>Helotiales</taxon>
        <taxon>Sclerotiniaceae</taxon>
        <taxon>Botrytis</taxon>
    </lineage>
</organism>
<dbReference type="AlphaFoldDB" id="A0A8H6AMP0"/>
<feature type="region of interest" description="Disordered" evidence="1">
    <location>
        <begin position="149"/>
        <end position="171"/>
    </location>
</feature>
<evidence type="ECO:0000313" key="2">
    <source>
        <dbReference type="EMBL" id="KAF5870401.1"/>
    </source>
</evidence>
<dbReference type="Proteomes" id="UP000531561">
    <property type="component" value="Unassembled WGS sequence"/>
</dbReference>
<protein>
    <submittedName>
        <fullName evidence="2">Uncharacterized protein</fullName>
    </submittedName>
</protein>
<dbReference type="GeneID" id="59263817"/>
<evidence type="ECO:0000256" key="1">
    <source>
        <dbReference type="SAM" id="MobiDB-lite"/>
    </source>
</evidence>
<feature type="compositionally biased region" description="Acidic residues" evidence="1">
    <location>
        <begin position="149"/>
        <end position="160"/>
    </location>
</feature>
<dbReference type="RefSeq" id="XP_037189348.1">
    <property type="nucleotide sequence ID" value="XM_037340125.1"/>
</dbReference>
<name>A0A8H6AMP0_9HELO</name>
<sequence length="268" mass="29142">MTPHHNTRSQKGKNVDAGTPHLQTAQGIINKKNKARSRKGKELDTNTSEPAQDNKDATEKLQTQKVFEPIHQLLFDLENLQQGVAAAAVKVLGIDGAKSCIGDLLEIEGTADACGTPLHAIINRIQQGIDKFQSAIDKAKFIIVGNQSDDCEEDGEEGFEDGYTSDGSAGSDILAVPESLQQPPHKQVYQSQASVVEPSAATDVAYPPIPRKTAELSAKRIDVNRRPSAKVALDNIATSSGAGTLRRSKRIRDTARNQEREDKRQRRS</sequence>
<feature type="region of interest" description="Disordered" evidence="1">
    <location>
        <begin position="206"/>
        <end position="268"/>
    </location>
</feature>
<proteinExistence type="predicted"/>
<feature type="region of interest" description="Disordered" evidence="1">
    <location>
        <begin position="1"/>
        <end position="58"/>
    </location>
</feature>
<feature type="compositionally biased region" description="Basic residues" evidence="1">
    <location>
        <begin position="1"/>
        <end position="11"/>
    </location>
</feature>
<gene>
    <name evidence="2" type="ORF">Bfra_009787</name>
</gene>
<dbReference type="EMBL" id="JABFCT010000014">
    <property type="protein sequence ID" value="KAF5870401.1"/>
    <property type="molecule type" value="Genomic_DNA"/>
</dbReference>
<evidence type="ECO:0000313" key="3">
    <source>
        <dbReference type="Proteomes" id="UP000531561"/>
    </source>
</evidence>
<keyword evidence="3" id="KW-1185">Reference proteome</keyword>
<dbReference type="OrthoDB" id="3542008at2759"/>
<accession>A0A8H6AMP0</accession>
<reference evidence="2 3" key="1">
    <citation type="journal article" date="2020" name="Phytopathology">
        <title>A high-quality genome resource of Botrytis fragariae, a new and rapidly spreading fungal pathogen causing strawberry gray mold in the U.S.A.</title>
        <authorList>
            <person name="Wu Y."/>
            <person name="Saski C.A."/>
            <person name="Schnabel G."/>
            <person name="Xiao S."/>
            <person name="Hu M."/>
        </authorList>
    </citation>
    <scope>NUCLEOTIDE SEQUENCE [LARGE SCALE GENOMIC DNA]</scope>
    <source>
        <strain evidence="2 3">BVB16</strain>
    </source>
</reference>
<feature type="compositionally biased region" description="Basic and acidic residues" evidence="1">
    <location>
        <begin position="212"/>
        <end position="225"/>
    </location>
</feature>